<feature type="transmembrane region" description="Helical" evidence="9">
    <location>
        <begin position="460"/>
        <end position="479"/>
    </location>
</feature>
<keyword evidence="3" id="KW-0813">Transport</keyword>
<dbReference type="PROSITE" id="PS50850">
    <property type="entry name" value="MFS"/>
    <property type="match status" value="1"/>
</dbReference>
<feature type="transmembrane region" description="Helical" evidence="9">
    <location>
        <begin position="425"/>
        <end position="448"/>
    </location>
</feature>
<evidence type="ECO:0000256" key="7">
    <source>
        <dbReference type="ARBA" id="ARBA00022989"/>
    </source>
</evidence>
<evidence type="ECO:0000313" key="12">
    <source>
        <dbReference type="Proteomes" id="UP000266841"/>
    </source>
</evidence>
<comment type="subcellular location">
    <subcellularLocation>
        <location evidence="1">Cell membrane</location>
        <topology evidence="1">Multi-pass membrane protein</topology>
    </subcellularLocation>
</comment>
<dbReference type="Pfam" id="PF07690">
    <property type="entry name" value="MFS_1"/>
    <property type="match status" value="1"/>
</dbReference>
<name>K0SZJ5_THAOC</name>
<keyword evidence="5 9" id="KW-0812">Transmembrane</keyword>
<dbReference type="PANTHER" id="PTHR43528:SF1">
    <property type="entry name" value="ALPHA-KETOGLUTARATE PERMEASE"/>
    <property type="match status" value="1"/>
</dbReference>
<evidence type="ECO:0000256" key="2">
    <source>
        <dbReference type="ARBA" id="ARBA00008240"/>
    </source>
</evidence>
<keyword evidence="6" id="KW-0769">Symport</keyword>
<dbReference type="Proteomes" id="UP000266841">
    <property type="component" value="Unassembled WGS sequence"/>
</dbReference>
<feature type="transmembrane region" description="Helical" evidence="9">
    <location>
        <begin position="329"/>
        <end position="349"/>
    </location>
</feature>
<proteinExistence type="inferred from homology"/>
<evidence type="ECO:0000256" key="9">
    <source>
        <dbReference type="SAM" id="Phobius"/>
    </source>
</evidence>
<dbReference type="SUPFAM" id="SSF103473">
    <property type="entry name" value="MFS general substrate transporter"/>
    <property type="match status" value="1"/>
</dbReference>
<dbReference type="InterPro" id="IPR011701">
    <property type="entry name" value="MFS"/>
</dbReference>
<feature type="transmembrane region" description="Helical" evidence="9">
    <location>
        <begin position="395"/>
        <end position="419"/>
    </location>
</feature>
<dbReference type="InterPro" id="IPR005829">
    <property type="entry name" value="Sugar_transporter_CS"/>
</dbReference>
<dbReference type="EMBL" id="AGNL01018124">
    <property type="protein sequence ID" value="EJK63617.1"/>
    <property type="molecule type" value="Genomic_DNA"/>
</dbReference>
<dbReference type="InterPro" id="IPR036259">
    <property type="entry name" value="MFS_trans_sf"/>
</dbReference>
<keyword evidence="8 9" id="KW-0472">Membrane</keyword>
<evidence type="ECO:0000256" key="6">
    <source>
        <dbReference type="ARBA" id="ARBA00022847"/>
    </source>
</evidence>
<dbReference type="InterPro" id="IPR051084">
    <property type="entry name" value="H+-coupled_symporters"/>
</dbReference>
<dbReference type="eggNOG" id="ENOG502SJTM">
    <property type="taxonomic scope" value="Eukaryota"/>
</dbReference>
<feature type="transmembrane region" description="Helical" evidence="9">
    <location>
        <begin position="233"/>
        <end position="253"/>
    </location>
</feature>
<feature type="transmembrane region" description="Helical" evidence="9">
    <location>
        <begin position="85"/>
        <end position="106"/>
    </location>
</feature>
<keyword evidence="12" id="KW-1185">Reference proteome</keyword>
<comment type="caution">
    <text evidence="11">The sequence shown here is derived from an EMBL/GenBank/DDBJ whole genome shotgun (WGS) entry which is preliminary data.</text>
</comment>
<feature type="transmembrane region" description="Helical" evidence="9">
    <location>
        <begin position="369"/>
        <end position="388"/>
    </location>
</feature>
<dbReference type="Gene3D" id="1.20.1250.20">
    <property type="entry name" value="MFS general substrate transporter like domains"/>
    <property type="match status" value="1"/>
</dbReference>
<evidence type="ECO:0000256" key="4">
    <source>
        <dbReference type="ARBA" id="ARBA00022475"/>
    </source>
</evidence>
<keyword evidence="7 9" id="KW-1133">Transmembrane helix</keyword>
<feature type="transmembrane region" description="Helical" evidence="9">
    <location>
        <begin position="158"/>
        <end position="182"/>
    </location>
</feature>
<evidence type="ECO:0000259" key="10">
    <source>
        <dbReference type="PROSITE" id="PS50850"/>
    </source>
</evidence>
<evidence type="ECO:0000256" key="5">
    <source>
        <dbReference type="ARBA" id="ARBA00022692"/>
    </source>
</evidence>
<dbReference type="GO" id="GO:0005886">
    <property type="term" value="C:plasma membrane"/>
    <property type="evidence" value="ECO:0007669"/>
    <property type="project" value="UniProtKB-SubCell"/>
</dbReference>
<dbReference type="GO" id="GO:0015293">
    <property type="term" value="F:symporter activity"/>
    <property type="evidence" value="ECO:0007669"/>
    <property type="project" value="UniProtKB-KW"/>
</dbReference>
<gene>
    <name evidence="11" type="ORF">THAOC_15713</name>
</gene>
<dbReference type="AlphaFoldDB" id="K0SZJ5"/>
<keyword evidence="4" id="KW-1003">Cell membrane</keyword>
<dbReference type="InterPro" id="IPR020846">
    <property type="entry name" value="MFS_dom"/>
</dbReference>
<evidence type="ECO:0000256" key="3">
    <source>
        <dbReference type="ARBA" id="ARBA00022448"/>
    </source>
</evidence>
<sequence>MAEWHGPTLTQSIMVYDDVDAGGGGRRICRPLPLSDFGTYRSLTGVLYRSSAAVILGNSLEWLDFGIYGYSESEISEQLFGGSSAIGWATFGLGFAFRPVGAYVLGRLSDEKSRKLSFITAMLSMATSTALMSLIPAVCGEPGVTVDSYCVPNLLAAAIPAVFLRCVQGFSAGAAAGGVNVIQSELWSTTERKGAIAQSVGVQNVSGGFASMVSAAVVLGLREAMGTTRYAAWGWRIAFLIVVPPSLFASYLMHRSTPESNDYAKRDGHVEGEDDCVEGSPILGVADRKYETMPNDQLLDAQSCGGGGVEDGASGDRHGKNGSESMTPIWLLISVLIFSVFAIVAFNNLNVYLVDFVQTDYGVSANMSTLMVIVGKGVQVLMTPFAAFTADIKGWYWTSAFGGALCTVLAVPMMAAGVIGGVPVVWIFVSFLLPIVSTFWITNAPLLATSVFSVERRSQGTSMVLAMSAAMAGFFPLLMDFIPNIYVKGAVLAVVAAFGTIGILWIRNRAKSGKVIIYQRPELY</sequence>
<dbReference type="PROSITE" id="PS00217">
    <property type="entry name" value="SUGAR_TRANSPORT_2"/>
    <property type="match status" value="1"/>
</dbReference>
<dbReference type="OMA" id="TEVGYER"/>
<dbReference type="PANTHER" id="PTHR43528">
    <property type="entry name" value="ALPHA-KETOGLUTARATE PERMEASE"/>
    <property type="match status" value="1"/>
</dbReference>
<evidence type="ECO:0000256" key="1">
    <source>
        <dbReference type="ARBA" id="ARBA00004651"/>
    </source>
</evidence>
<evidence type="ECO:0000256" key="8">
    <source>
        <dbReference type="ARBA" id="ARBA00023136"/>
    </source>
</evidence>
<feature type="transmembrane region" description="Helical" evidence="9">
    <location>
        <begin position="485"/>
        <end position="506"/>
    </location>
</feature>
<protein>
    <recommendedName>
        <fullName evidence="10">Major facilitator superfamily (MFS) profile domain-containing protein</fullName>
    </recommendedName>
</protein>
<feature type="domain" description="Major facilitator superfamily (MFS) profile" evidence="10">
    <location>
        <begin position="50"/>
        <end position="511"/>
    </location>
</feature>
<feature type="transmembrane region" description="Helical" evidence="9">
    <location>
        <begin position="118"/>
        <end position="138"/>
    </location>
</feature>
<organism evidence="11 12">
    <name type="scientific">Thalassiosira oceanica</name>
    <name type="common">Marine diatom</name>
    <dbReference type="NCBI Taxonomy" id="159749"/>
    <lineage>
        <taxon>Eukaryota</taxon>
        <taxon>Sar</taxon>
        <taxon>Stramenopiles</taxon>
        <taxon>Ochrophyta</taxon>
        <taxon>Bacillariophyta</taxon>
        <taxon>Coscinodiscophyceae</taxon>
        <taxon>Thalassiosirophycidae</taxon>
        <taxon>Thalassiosirales</taxon>
        <taxon>Thalassiosiraceae</taxon>
        <taxon>Thalassiosira</taxon>
    </lineage>
</organism>
<comment type="similarity">
    <text evidence="2">Belongs to the major facilitator superfamily. Metabolite:H+ Symporter (MHS) family (TC 2.A.1.6) family.</text>
</comment>
<accession>K0SZJ5</accession>
<evidence type="ECO:0000313" key="11">
    <source>
        <dbReference type="EMBL" id="EJK63617.1"/>
    </source>
</evidence>
<dbReference type="OrthoDB" id="10262656at2759"/>
<reference evidence="11 12" key="1">
    <citation type="journal article" date="2012" name="Genome Biol.">
        <title>Genome and low-iron response of an oceanic diatom adapted to chronic iron limitation.</title>
        <authorList>
            <person name="Lommer M."/>
            <person name="Specht M."/>
            <person name="Roy A.S."/>
            <person name="Kraemer L."/>
            <person name="Andreson R."/>
            <person name="Gutowska M.A."/>
            <person name="Wolf J."/>
            <person name="Bergner S.V."/>
            <person name="Schilhabel M.B."/>
            <person name="Klostermeier U.C."/>
            <person name="Beiko R.G."/>
            <person name="Rosenstiel P."/>
            <person name="Hippler M."/>
            <person name="Laroche J."/>
        </authorList>
    </citation>
    <scope>NUCLEOTIDE SEQUENCE [LARGE SCALE GENOMIC DNA]</scope>
    <source>
        <strain evidence="11 12">CCMP1005</strain>
    </source>
</reference>
<feature type="transmembrane region" description="Helical" evidence="9">
    <location>
        <begin position="202"/>
        <end position="221"/>
    </location>
</feature>